<reference evidence="1 2" key="1">
    <citation type="journal article" date="2023" name="Arcadia Sci">
        <title>De novo assembly of a long-read Amblyomma americanum tick genome.</title>
        <authorList>
            <person name="Chou S."/>
            <person name="Poskanzer K.E."/>
            <person name="Rollins M."/>
            <person name="Thuy-Boun P.S."/>
        </authorList>
    </citation>
    <scope>NUCLEOTIDE SEQUENCE [LARGE SCALE GENOMIC DNA]</scope>
    <source>
        <strain evidence="1">F_SG_1</strain>
        <tissue evidence="1">Salivary glands</tissue>
    </source>
</reference>
<dbReference type="Proteomes" id="UP001321473">
    <property type="component" value="Unassembled WGS sequence"/>
</dbReference>
<dbReference type="AlphaFoldDB" id="A0AAQ4DMP3"/>
<proteinExistence type="predicted"/>
<organism evidence="1 2">
    <name type="scientific">Amblyomma americanum</name>
    <name type="common">Lone star tick</name>
    <dbReference type="NCBI Taxonomy" id="6943"/>
    <lineage>
        <taxon>Eukaryota</taxon>
        <taxon>Metazoa</taxon>
        <taxon>Ecdysozoa</taxon>
        <taxon>Arthropoda</taxon>
        <taxon>Chelicerata</taxon>
        <taxon>Arachnida</taxon>
        <taxon>Acari</taxon>
        <taxon>Parasitiformes</taxon>
        <taxon>Ixodida</taxon>
        <taxon>Ixodoidea</taxon>
        <taxon>Ixodidae</taxon>
        <taxon>Amblyomminae</taxon>
        <taxon>Amblyomma</taxon>
    </lineage>
</organism>
<name>A0AAQ4DMP3_AMBAM</name>
<accession>A0AAQ4DMP3</accession>
<dbReference type="EMBL" id="JARKHS020029058">
    <property type="protein sequence ID" value="KAK8763733.1"/>
    <property type="molecule type" value="Genomic_DNA"/>
</dbReference>
<keyword evidence="2" id="KW-1185">Reference proteome</keyword>
<sequence>MAALLSGCSLTFLPLTSKVVNEFALIDSWDRIAGFAGCFKIVPLIPCLIPGNTGVPLTLMTASAVLVS</sequence>
<comment type="caution">
    <text evidence="1">The sequence shown here is derived from an EMBL/GenBank/DDBJ whole genome shotgun (WGS) entry which is preliminary data.</text>
</comment>
<protein>
    <submittedName>
        <fullName evidence="1">Uncharacterized protein</fullName>
    </submittedName>
</protein>
<gene>
    <name evidence="1" type="ORF">V5799_033662</name>
</gene>
<evidence type="ECO:0000313" key="2">
    <source>
        <dbReference type="Proteomes" id="UP001321473"/>
    </source>
</evidence>
<evidence type="ECO:0000313" key="1">
    <source>
        <dbReference type="EMBL" id="KAK8763733.1"/>
    </source>
</evidence>